<reference evidence="5 6" key="1">
    <citation type="submission" date="2018-12" db="EMBL/GenBank/DDBJ databases">
        <title>Draft genome sequence of Haloarcula hispinica strain 18.1, an halophilic archaeon isolated from Chott El Jerid of Southern Tunisia.</title>
        <authorList>
            <person name="Najjari A."/>
            <person name="Ben Dhia O."/>
            <person name="Ferjani R."/>
            <person name="Mahjoubi M."/>
            <person name="Sghaier H."/>
            <person name="Elshahed M."/>
            <person name="Ouzari H.I."/>
            <person name="Cherid A."/>
            <person name="Youssef N."/>
        </authorList>
    </citation>
    <scope>NUCLEOTIDE SEQUENCE [LARGE SCALE GENOMIC DNA]</scope>
    <source>
        <strain evidence="5 6">18.1</strain>
    </source>
</reference>
<feature type="active site" evidence="1">
    <location>
        <position position="54"/>
    </location>
</feature>
<dbReference type="PANTHER" id="PTHR47268">
    <property type="entry name" value="ACYLPHOSPHATASE"/>
    <property type="match status" value="1"/>
</dbReference>
<evidence type="ECO:0000313" key="5">
    <source>
        <dbReference type="EMBL" id="RYJ09589.1"/>
    </source>
</evidence>
<dbReference type="EC" id="3.6.1.7" evidence="1"/>
<name>A0A482TC54_HALHI</name>
<dbReference type="Pfam" id="PF00708">
    <property type="entry name" value="Acylphosphatase"/>
    <property type="match status" value="1"/>
</dbReference>
<dbReference type="GO" id="GO:0003998">
    <property type="term" value="F:acylphosphatase activity"/>
    <property type="evidence" value="ECO:0007669"/>
    <property type="project" value="UniProtKB-EC"/>
</dbReference>
<evidence type="ECO:0000313" key="6">
    <source>
        <dbReference type="Proteomes" id="UP000293535"/>
    </source>
</evidence>
<dbReference type="Gene3D" id="3.30.70.100">
    <property type="match status" value="1"/>
</dbReference>
<organism evidence="5 6">
    <name type="scientific">Haloarcula hispanica</name>
    <dbReference type="NCBI Taxonomy" id="51589"/>
    <lineage>
        <taxon>Archaea</taxon>
        <taxon>Methanobacteriati</taxon>
        <taxon>Methanobacteriota</taxon>
        <taxon>Stenosarchaea group</taxon>
        <taxon>Halobacteria</taxon>
        <taxon>Halobacteriales</taxon>
        <taxon>Haloarculaceae</taxon>
        <taxon>Haloarcula</taxon>
    </lineage>
</organism>
<gene>
    <name evidence="5" type="ORF">ELS20_05845</name>
</gene>
<dbReference type="InterPro" id="IPR020456">
    <property type="entry name" value="Acylphosphatase"/>
</dbReference>
<evidence type="ECO:0000256" key="2">
    <source>
        <dbReference type="RuleBase" id="RU004168"/>
    </source>
</evidence>
<dbReference type="PRINTS" id="PR00112">
    <property type="entry name" value="ACYLPHPHTASE"/>
</dbReference>
<dbReference type="SUPFAM" id="SSF54975">
    <property type="entry name" value="Acylphosphatase/BLUF domain-like"/>
    <property type="match status" value="1"/>
</dbReference>
<dbReference type="InterPro" id="IPR017968">
    <property type="entry name" value="Acylphosphatase_CS"/>
</dbReference>
<dbReference type="PROSITE" id="PS00151">
    <property type="entry name" value="ACYLPHOSPHATASE_2"/>
    <property type="match status" value="1"/>
</dbReference>
<keyword evidence="1" id="KW-0378">Hydrolase</keyword>
<dbReference type="AlphaFoldDB" id="A0A482TC54"/>
<accession>A0A482TC54</accession>
<dbReference type="InterPro" id="IPR001792">
    <property type="entry name" value="Acylphosphatase-like_dom"/>
</dbReference>
<evidence type="ECO:0000256" key="3">
    <source>
        <dbReference type="SAM" id="MobiDB-lite"/>
    </source>
</evidence>
<feature type="active site" evidence="1">
    <location>
        <position position="36"/>
    </location>
</feature>
<dbReference type="OMA" id="VGFRWSM"/>
<evidence type="ECO:0000259" key="4">
    <source>
        <dbReference type="PROSITE" id="PS51160"/>
    </source>
</evidence>
<comment type="caution">
    <text evidence="5">The sequence shown here is derived from an EMBL/GenBank/DDBJ whole genome shotgun (WGS) entry which is preliminary data.</text>
</comment>
<dbReference type="NCBIfam" id="NF011016">
    <property type="entry name" value="PRK14444.1"/>
    <property type="match status" value="1"/>
</dbReference>
<sequence length="107" mass="12089">MMEGDSITESTSKPSDMARTRAHVFVSGRVQGVYYRATTRERAQDQGVDGWVRNLDDGRVEAVFEGPEDDVEAMVEFCHEGSERANVTDVEVEFEEPEGINGFEVRW</sequence>
<dbReference type="Proteomes" id="UP000293535">
    <property type="component" value="Unassembled WGS sequence"/>
</dbReference>
<feature type="region of interest" description="Disordered" evidence="3">
    <location>
        <begin position="1"/>
        <end position="20"/>
    </location>
</feature>
<feature type="domain" description="Acylphosphatase-like" evidence="4">
    <location>
        <begin position="21"/>
        <end position="107"/>
    </location>
</feature>
<dbReference type="PANTHER" id="PTHR47268:SF4">
    <property type="entry name" value="ACYLPHOSPHATASE"/>
    <property type="match status" value="1"/>
</dbReference>
<dbReference type="InterPro" id="IPR036046">
    <property type="entry name" value="Acylphosphatase-like_dom_sf"/>
</dbReference>
<comment type="similarity">
    <text evidence="2">Belongs to the acylphosphatase family.</text>
</comment>
<comment type="catalytic activity">
    <reaction evidence="1">
        <text>an acyl phosphate + H2O = a carboxylate + phosphate + H(+)</text>
        <dbReference type="Rhea" id="RHEA:14965"/>
        <dbReference type="ChEBI" id="CHEBI:15377"/>
        <dbReference type="ChEBI" id="CHEBI:15378"/>
        <dbReference type="ChEBI" id="CHEBI:29067"/>
        <dbReference type="ChEBI" id="CHEBI:43474"/>
        <dbReference type="ChEBI" id="CHEBI:59918"/>
        <dbReference type="EC" id="3.6.1.7"/>
    </reaction>
</comment>
<dbReference type="EMBL" id="RZIG01000002">
    <property type="protein sequence ID" value="RYJ09589.1"/>
    <property type="molecule type" value="Genomic_DNA"/>
</dbReference>
<proteinExistence type="inferred from homology"/>
<protein>
    <recommendedName>
        <fullName evidence="1">acylphosphatase</fullName>
        <ecNumber evidence="1">3.6.1.7</ecNumber>
    </recommendedName>
</protein>
<dbReference type="PROSITE" id="PS51160">
    <property type="entry name" value="ACYLPHOSPHATASE_3"/>
    <property type="match status" value="1"/>
</dbReference>
<evidence type="ECO:0000256" key="1">
    <source>
        <dbReference type="PROSITE-ProRule" id="PRU00520"/>
    </source>
</evidence>